<dbReference type="OrthoDB" id="10531829at2759"/>
<feature type="transmembrane region" description="Helical" evidence="2">
    <location>
        <begin position="388"/>
        <end position="413"/>
    </location>
</feature>
<keyword evidence="2" id="KW-0812">Transmembrane</keyword>
<dbReference type="AlphaFoldDB" id="A0A4Y9Z7D8"/>
<keyword evidence="2" id="KW-1133">Transmembrane helix</keyword>
<feature type="region of interest" description="Disordered" evidence="1">
    <location>
        <begin position="183"/>
        <end position="204"/>
    </location>
</feature>
<feature type="compositionally biased region" description="Acidic residues" evidence="1">
    <location>
        <begin position="590"/>
        <end position="601"/>
    </location>
</feature>
<dbReference type="EMBL" id="SEOQ01000101">
    <property type="protein sequence ID" value="TFY70432.1"/>
    <property type="molecule type" value="Genomic_DNA"/>
</dbReference>
<feature type="transmembrane region" description="Helical" evidence="2">
    <location>
        <begin position="287"/>
        <end position="305"/>
    </location>
</feature>
<evidence type="ECO:0000313" key="4">
    <source>
        <dbReference type="Proteomes" id="UP000298327"/>
    </source>
</evidence>
<feature type="transmembrane region" description="Helical" evidence="2">
    <location>
        <begin position="467"/>
        <end position="491"/>
    </location>
</feature>
<protein>
    <submittedName>
        <fullName evidence="3">Uncharacterized protein</fullName>
    </submittedName>
</protein>
<feature type="transmembrane region" description="Helical" evidence="2">
    <location>
        <begin position="433"/>
        <end position="455"/>
    </location>
</feature>
<feature type="transmembrane region" description="Helical" evidence="2">
    <location>
        <begin position="358"/>
        <end position="381"/>
    </location>
</feature>
<comment type="caution">
    <text evidence="3">The sequence shown here is derived from an EMBL/GenBank/DDBJ whole genome shotgun (WGS) entry which is preliminary data.</text>
</comment>
<proteinExistence type="predicted"/>
<evidence type="ECO:0000313" key="3">
    <source>
        <dbReference type="EMBL" id="TFY70432.1"/>
    </source>
</evidence>
<evidence type="ECO:0000256" key="1">
    <source>
        <dbReference type="SAM" id="MobiDB-lite"/>
    </source>
</evidence>
<reference evidence="3 4" key="1">
    <citation type="submission" date="2019-02" db="EMBL/GenBank/DDBJ databases">
        <title>Genome sequencing of the rare red list fungi Dentipellis fragilis.</title>
        <authorList>
            <person name="Buettner E."/>
            <person name="Kellner H."/>
        </authorList>
    </citation>
    <scope>NUCLEOTIDE SEQUENCE [LARGE SCALE GENOMIC DNA]</scope>
    <source>
        <strain evidence="3 4">DSM 105465</strain>
    </source>
</reference>
<feature type="compositionally biased region" description="Polar residues" evidence="1">
    <location>
        <begin position="576"/>
        <end position="588"/>
    </location>
</feature>
<keyword evidence="2" id="KW-0472">Membrane</keyword>
<gene>
    <name evidence="3" type="ORF">EVG20_g2567</name>
</gene>
<name>A0A4Y9Z7D8_9AGAM</name>
<keyword evidence="4" id="KW-1185">Reference proteome</keyword>
<organism evidence="3 4">
    <name type="scientific">Dentipellis fragilis</name>
    <dbReference type="NCBI Taxonomy" id="205917"/>
    <lineage>
        <taxon>Eukaryota</taxon>
        <taxon>Fungi</taxon>
        <taxon>Dikarya</taxon>
        <taxon>Basidiomycota</taxon>
        <taxon>Agaricomycotina</taxon>
        <taxon>Agaricomycetes</taxon>
        <taxon>Russulales</taxon>
        <taxon>Hericiaceae</taxon>
        <taxon>Dentipellis</taxon>
    </lineage>
</organism>
<feature type="region of interest" description="Disordered" evidence="1">
    <location>
        <begin position="576"/>
        <end position="603"/>
    </location>
</feature>
<sequence>MYTCGRTDSWLAASTVGWMIAMVGKKDADRWQDGNKTVHVLESESASCSLQYTATMATQDTDSACIYCQCPTHSSTPASYVPRPSLLHHLVPEPSLASQSPLLSRKPFTSIRRGRIASFYVFVEGLRAALGPAAQPLAACIPPTGLTRPGVELHIQLELDIRHGHPIASNSALPSSPVVKVKHEGTKHSSKPSASLAPTTPLPMPSDRTATTSIALYAAYASPSSGSFRSVFATTEIANSHEADYNTFVEAKINHVKINRLSQGVSEGLQIGYSDALGGVPAIVVEMALYGINLSLSIATAIVLLRRSTGEGLVHRWFLIMLITMFIVATAHIALSIVEVYQGATSNFFDEEFPKRWTLARQFLLLIQAALGDSVTIWRCYNVFGRSIIVVVLPALTALASFVLGLYLAGISTQVSSLLNDPWEVRWAWLMRSWIWATITMVCTVYCACAISYKIYSSARLTKSSNLFAVIFFVVETSLIYTVAVVIYVAIALHESINSQSIVMGIIVQLPPIVLCLLLLQTRFYNSGNQAVRYMNPEPARPWDAVRRIFRTNREACDMSTFRVASVAIHKSTHTISTPADAPSTNTVDDIPDEDAPESDAIEQRVKKVSDLLDIA</sequence>
<feature type="transmembrane region" description="Helical" evidence="2">
    <location>
        <begin position="317"/>
        <end position="338"/>
    </location>
</feature>
<accession>A0A4Y9Z7D8</accession>
<dbReference type="Proteomes" id="UP000298327">
    <property type="component" value="Unassembled WGS sequence"/>
</dbReference>
<evidence type="ECO:0000256" key="2">
    <source>
        <dbReference type="SAM" id="Phobius"/>
    </source>
</evidence>
<feature type="transmembrane region" description="Helical" evidence="2">
    <location>
        <begin position="497"/>
        <end position="520"/>
    </location>
</feature>